<name>A0A7J4XFJ4_9BACE</name>
<dbReference type="EMBL" id="VWMK01000019">
    <property type="protein sequence ID" value="KAA3760723.1"/>
    <property type="molecule type" value="Genomic_DNA"/>
</dbReference>
<accession>A0A7J4XFJ4</accession>
<comment type="caution">
    <text evidence="1">The sequence shown here is derived from an EMBL/GenBank/DDBJ whole genome shotgun (WGS) entry which is preliminary data.</text>
</comment>
<proteinExistence type="predicted"/>
<dbReference type="Proteomes" id="UP000422221">
    <property type="component" value="Unassembled WGS sequence"/>
</dbReference>
<protein>
    <submittedName>
        <fullName evidence="1">Uncharacterized protein</fullName>
    </submittedName>
</protein>
<gene>
    <name evidence="1" type="ORF">F3F73_17665</name>
</gene>
<evidence type="ECO:0000313" key="1">
    <source>
        <dbReference type="EMBL" id="KAA3760723.1"/>
    </source>
</evidence>
<organism evidence="1 2">
    <name type="scientific">Bacteroides salyersiae</name>
    <dbReference type="NCBI Taxonomy" id="291644"/>
    <lineage>
        <taxon>Bacteria</taxon>
        <taxon>Pseudomonadati</taxon>
        <taxon>Bacteroidota</taxon>
        <taxon>Bacteroidia</taxon>
        <taxon>Bacteroidales</taxon>
        <taxon>Bacteroidaceae</taxon>
        <taxon>Bacteroides</taxon>
    </lineage>
</organism>
<dbReference type="AlphaFoldDB" id="A0A7J4XFJ4"/>
<reference evidence="1 2" key="1">
    <citation type="journal article" date="2019" name="Nat. Med.">
        <title>A library of human gut bacterial isolates paired with longitudinal multiomics data enables mechanistic microbiome research.</title>
        <authorList>
            <person name="Poyet M."/>
            <person name="Groussin M."/>
            <person name="Gibbons S.M."/>
            <person name="Avila-Pacheco J."/>
            <person name="Jiang X."/>
            <person name="Kearney S.M."/>
            <person name="Perrotta A.R."/>
            <person name="Berdy B."/>
            <person name="Zhao S."/>
            <person name="Lieberman T.D."/>
            <person name="Swanson P.K."/>
            <person name="Smith M."/>
            <person name="Roesemann S."/>
            <person name="Alexander J.E."/>
            <person name="Rich S.A."/>
            <person name="Livny J."/>
            <person name="Vlamakis H."/>
            <person name="Clish C."/>
            <person name="Bullock K."/>
            <person name="Deik A."/>
            <person name="Scott J."/>
            <person name="Pierce K.A."/>
            <person name="Xavier R.J."/>
            <person name="Alm E.J."/>
        </authorList>
    </citation>
    <scope>NUCLEOTIDE SEQUENCE [LARGE SCALE GENOMIC DNA]</scope>
    <source>
        <strain evidence="1 2">BIOML-A10</strain>
    </source>
</reference>
<sequence>MRIRLNQNQMNYLYDNFIKGNTCLMLKLRIDKKENVYLIEVNDDIADQIRDWANLQLQRKGFDRHYKLTKEGEILDMLIDAF</sequence>
<evidence type="ECO:0000313" key="2">
    <source>
        <dbReference type="Proteomes" id="UP000422221"/>
    </source>
</evidence>